<dbReference type="RefSeq" id="XP_053016480.1">
    <property type="nucleotide sequence ID" value="XM_053165272.1"/>
</dbReference>
<gene>
    <name evidence="1" type="ORF">PtA15_1A263</name>
</gene>
<keyword evidence="2" id="KW-1185">Reference proteome</keyword>
<reference evidence="1" key="1">
    <citation type="submission" date="2022-10" db="EMBL/GenBank/DDBJ databases">
        <title>Puccinia triticina Genome sequencing and assembly.</title>
        <authorList>
            <person name="Li C."/>
        </authorList>
    </citation>
    <scope>NUCLEOTIDE SEQUENCE</scope>
    <source>
        <strain evidence="1">Pt15</strain>
    </source>
</reference>
<organism evidence="1 2">
    <name type="scientific">Puccinia triticina</name>
    <dbReference type="NCBI Taxonomy" id="208348"/>
    <lineage>
        <taxon>Eukaryota</taxon>
        <taxon>Fungi</taxon>
        <taxon>Dikarya</taxon>
        <taxon>Basidiomycota</taxon>
        <taxon>Pucciniomycotina</taxon>
        <taxon>Pucciniomycetes</taxon>
        <taxon>Pucciniales</taxon>
        <taxon>Pucciniaceae</taxon>
        <taxon>Puccinia</taxon>
    </lineage>
</organism>
<dbReference type="Proteomes" id="UP001164743">
    <property type="component" value="Chromosome 1A"/>
</dbReference>
<accession>A0ABY7C802</accession>
<dbReference type="EMBL" id="CP110421">
    <property type="protein sequence ID" value="WAQ80925.1"/>
    <property type="molecule type" value="Genomic_DNA"/>
</dbReference>
<evidence type="ECO:0000313" key="2">
    <source>
        <dbReference type="Proteomes" id="UP001164743"/>
    </source>
</evidence>
<sequence length="164" mass="17839">MTSMATKCVVVYNKTPRSSCMEFNGDFIPLLSTPVLSRAAVAIRGTSRLREMLGVTYKAHGKVARGGNGLEFHYVDAVISDSPMENEFEIGEPVKISGTGTICDVKSYRSRFMGTAVITEVTVEHKEETAPLNPFLARYIIDESVIAGKIFGGNLTGAENQIED</sequence>
<proteinExistence type="predicted"/>
<dbReference type="GeneID" id="77806167"/>
<evidence type="ECO:0000313" key="1">
    <source>
        <dbReference type="EMBL" id="WAQ80925.1"/>
    </source>
</evidence>
<protein>
    <submittedName>
        <fullName evidence="1">Uncharacterized protein</fullName>
    </submittedName>
</protein>
<name>A0ABY7C802_9BASI</name>